<evidence type="ECO:0000256" key="10">
    <source>
        <dbReference type="SAM" id="SignalP"/>
    </source>
</evidence>
<dbReference type="SMART" id="SM00633">
    <property type="entry name" value="Glyco_10"/>
    <property type="match status" value="1"/>
</dbReference>
<dbReference type="Proteomes" id="UP000837803">
    <property type="component" value="Unassembled WGS sequence"/>
</dbReference>
<feature type="domain" description="GH10" evidence="11">
    <location>
        <begin position="34"/>
        <end position="361"/>
    </location>
</feature>
<keyword evidence="3" id="KW-0858">Xylan degradation</keyword>
<keyword evidence="4 10" id="KW-0732">Signal</keyword>
<dbReference type="PROSITE" id="PS51760">
    <property type="entry name" value="GH10_2"/>
    <property type="match status" value="1"/>
</dbReference>
<evidence type="ECO:0000313" key="13">
    <source>
        <dbReference type="Proteomes" id="UP000837803"/>
    </source>
</evidence>
<comment type="similarity">
    <text evidence="2 9">Belongs to the glycosyl hydrolase 10 (cellulase F) family.</text>
</comment>
<evidence type="ECO:0000256" key="3">
    <source>
        <dbReference type="ARBA" id="ARBA00022651"/>
    </source>
</evidence>
<comment type="caution">
    <text evidence="12">The sequence shown here is derived from an EMBL/GenBank/DDBJ whole genome shotgun (WGS) entry which is preliminary data.</text>
</comment>
<dbReference type="EMBL" id="CAKLPZ010000001">
    <property type="protein sequence ID" value="CAH0999550.1"/>
    <property type="molecule type" value="Genomic_DNA"/>
</dbReference>
<evidence type="ECO:0000256" key="1">
    <source>
        <dbReference type="ARBA" id="ARBA00000681"/>
    </source>
</evidence>
<evidence type="ECO:0000259" key="11">
    <source>
        <dbReference type="PROSITE" id="PS51760"/>
    </source>
</evidence>
<reference evidence="12" key="1">
    <citation type="submission" date="2021-12" db="EMBL/GenBank/DDBJ databases">
        <authorList>
            <person name="Rodrigo-Torres L."/>
            <person name="Arahal R. D."/>
            <person name="Lucena T."/>
        </authorList>
    </citation>
    <scope>NUCLEOTIDE SEQUENCE</scope>
    <source>
        <strain evidence="12">CECT 8419</strain>
    </source>
</reference>
<protein>
    <recommendedName>
        <fullName evidence="9">Beta-xylanase</fullName>
        <ecNumber evidence="9">3.2.1.8</ecNumber>
    </recommendedName>
</protein>
<proteinExistence type="inferred from homology"/>
<keyword evidence="6 9" id="KW-0119">Carbohydrate metabolism</keyword>
<dbReference type="InterPro" id="IPR017853">
    <property type="entry name" value="GH"/>
</dbReference>
<dbReference type="PROSITE" id="PS51257">
    <property type="entry name" value="PROKAR_LIPOPROTEIN"/>
    <property type="match status" value="1"/>
</dbReference>
<dbReference type="Gene3D" id="3.20.20.80">
    <property type="entry name" value="Glycosidases"/>
    <property type="match status" value="1"/>
</dbReference>
<evidence type="ECO:0000256" key="7">
    <source>
        <dbReference type="ARBA" id="ARBA00023295"/>
    </source>
</evidence>
<evidence type="ECO:0000256" key="6">
    <source>
        <dbReference type="ARBA" id="ARBA00023277"/>
    </source>
</evidence>
<evidence type="ECO:0000313" key="12">
    <source>
        <dbReference type="EMBL" id="CAH0999550.1"/>
    </source>
</evidence>
<gene>
    <name evidence="12" type="primary">xynA</name>
    <name evidence="12" type="ORF">LEM8419_00850</name>
</gene>
<dbReference type="SUPFAM" id="SSF51445">
    <property type="entry name" value="(Trans)glycosidases"/>
    <property type="match status" value="1"/>
</dbReference>
<keyword evidence="8 9" id="KW-0624">Polysaccharide degradation</keyword>
<dbReference type="Pfam" id="PF00331">
    <property type="entry name" value="Glyco_hydro_10"/>
    <property type="match status" value="1"/>
</dbReference>
<name>A0ABM9AXW5_9BACT</name>
<evidence type="ECO:0000256" key="2">
    <source>
        <dbReference type="ARBA" id="ARBA00007495"/>
    </source>
</evidence>
<dbReference type="InterPro" id="IPR044846">
    <property type="entry name" value="GH10"/>
</dbReference>
<evidence type="ECO:0000256" key="8">
    <source>
        <dbReference type="ARBA" id="ARBA00023326"/>
    </source>
</evidence>
<feature type="chain" id="PRO_5045396007" description="Beta-xylanase" evidence="10">
    <location>
        <begin position="33"/>
        <end position="363"/>
    </location>
</feature>
<dbReference type="GO" id="GO:0031176">
    <property type="term" value="F:endo-1,4-beta-xylanase activity"/>
    <property type="evidence" value="ECO:0007669"/>
    <property type="project" value="UniProtKB-EC"/>
</dbReference>
<sequence length="363" mass="40245">MRKYIAMHYLVSLLILLLVGCADRDASPQASAATAEPAGLKDAASFPIGGAINIRRVNEDAKLRAITTTEFNSITSTNDMKMYRIAAREGQLDFARADSTVAFAEAQGMRMFGHALVWHYGLPDHIAGLQGAAMADFLTAYIDTVVNHFRGRIDGWDVVNEVLDTKGGGMRRSPFYQQLGTDYIGLAFRTARRADPDAKLFINDFGTERDTAKVTGLLALVDSLRGAGVPIDGIGLQWHQQMGDDTAVVRSTLRRAAATGLLIHVSELDLIFNTHNDEAGGGTEHVQAVTPAMLEQQAERYEALARIYRQEVPAPQQYGITFWDFTDRDTWIKGFFDMGDWPTVYDENLERKPAYFGFRRGLQ</sequence>
<comment type="catalytic activity">
    <reaction evidence="1 9">
        <text>Endohydrolysis of (1-&gt;4)-beta-D-xylosidic linkages in xylans.</text>
        <dbReference type="EC" id="3.2.1.8"/>
    </reaction>
</comment>
<dbReference type="PANTHER" id="PTHR31490:SF88">
    <property type="entry name" value="BETA-XYLANASE"/>
    <property type="match status" value="1"/>
</dbReference>
<dbReference type="EC" id="3.2.1.8" evidence="9"/>
<evidence type="ECO:0000256" key="9">
    <source>
        <dbReference type="RuleBase" id="RU361174"/>
    </source>
</evidence>
<feature type="signal peptide" evidence="10">
    <location>
        <begin position="1"/>
        <end position="32"/>
    </location>
</feature>
<keyword evidence="13" id="KW-1185">Reference proteome</keyword>
<accession>A0ABM9AXW5</accession>
<keyword evidence="7 9" id="KW-0326">Glycosidase</keyword>
<dbReference type="InterPro" id="IPR001000">
    <property type="entry name" value="GH10_dom"/>
</dbReference>
<dbReference type="RefSeq" id="WP_238749730.1">
    <property type="nucleotide sequence ID" value="NZ_CAKLPZ010000001.1"/>
</dbReference>
<evidence type="ECO:0000256" key="4">
    <source>
        <dbReference type="ARBA" id="ARBA00022729"/>
    </source>
</evidence>
<organism evidence="12 13">
    <name type="scientific">Neolewinella maritima</name>
    <dbReference type="NCBI Taxonomy" id="1383882"/>
    <lineage>
        <taxon>Bacteria</taxon>
        <taxon>Pseudomonadati</taxon>
        <taxon>Bacteroidota</taxon>
        <taxon>Saprospiria</taxon>
        <taxon>Saprospirales</taxon>
        <taxon>Lewinellaceae</taxon>
        <taxon>Neolewinella</taxon>
    </lineage>
</organism>
<keyword evidence="5 9" id="KW-0378">Hydrolase</keyword>
<dbReference type="PRINTS" id="PR00134">
    <property type="entry name" value="GLHYDRLASE10"/>
</dbReference>
<dbReference type="PANTHER" id="PTHR31490">
    <property type="entry name" value="GLYCOSYL HYDROLASE"/>
    <property type="match status" value="1"/>
</dbReference>
<evidence type="ECO:0000256" key="5">
    <source>
        <dbReference type="ARBA" id="ARBA00022801"/>
    </source>
</evidence>